<name>A0A1G2LWK9_9BACT</name>
<evidence type="ECO:0000313" key="1">
    <source>
        <dbReference type="EMBL" id="OHA15997.1"/>
    </source>
</evidence>
<protein>
    <submittedName>
        <fullName evidence="1">Uncharacterized protein</fullName>
    </submittedName>
</protein>
<sequence length="62" mass="7022">MCSEVSGLSSPSLYAKAELSPGLPILIYHFSEIRQRRAFFIEIYLILCQNFNNLILCLGITN</sequence>
<organism evidence="1 2">
    <name type="scientific">Candidatus Tagabacteria bacterium RIFCSPLOWO2_01_FULL_42_9</name>
    <dbReference type="NCBI Taxonomy" id="1802296"/>
    <lineage>
        <taxon>Bacteria</taxon>
        <taxon>Candidatus Tagaibacteriota</taxon>
    </lineage>
</organism>
<dbReference type="AlphaFoldDB" id="A0A1G2LWK9"/>
<dbReference type="EMBL" id="MHRA01000006">
    <property type="protein sequence ID" value="OHA15997.1"/>
    <property type="molecule type" value="Genomic_DNA"/>
</dbReference>
<proteinExistence type="predicted"/>
<reference evidence="1 2" key="1">
    <citation type="journal article" date="2016" name="Nat. Commun.">
        <title>Thousands of microbial genomes shed light on interconnected biogeochemical processes in an aquifer system.</title>
        <authorList>
            <person name="Anantharaman K."/>
            <person name="Brown C.T."/>
            <person name="Hug L.A."/>
            <person name="Sharon I."/>
            <person name="Castelle C.J."/>
            <person name="Probst A.J."/>
            <person name="Thomas B.C."/>
            <person name="Singh A."/>
            <person name="Wilkins M.J."/>
            <person name="Karaoz U."/>
            <person name="Brodie E.L."/>
            <person name="Williams K.H."/>
            <person name="Hubbard S.S."/>
            <person name="Banfield J.F."/>
        </authorList>
    </citation>
    <scope>NUCLEOTIDE SEQUENCE [LARGE SCALE GENOMIC DNA]</scope>
</reference>
<accession>A0A1G2LWK9</accession>
<comment type="caution">
    <text evidence="1">The sequence shown here is derived from an EMBL/GenBank/DDBJ whole genome shotgun (WGS) entry which is preliminary data.</text>
</comment>
<gene>
    <name evidence="1" type="ORF">A3A10_01490</name>
</gene>
<dbReference type="Proteomes" id="UP000178116">
    <property type="component" value="Unassembled WGS sequence"/>
</dbReference>
<evidence type="ECO:0000313" key="2">
    <source>
        <dbReference type="Proteomes" id="UP000178116"/>
    </source>
</evidence>